<keyword evidence="2" id="KW-1185">Reference proteome</keyword>
<evidence type="ECO:0000313" key="1">
    <source>
        <dbReference type="EMBL" id="MBR0671126.1"/>
    </source>
</evidence>
<gene>
    <name evidence="1" type="ORF">GXW76_08065</name>
</gene>
<reference evidence="1" key="2">
    <citation type="journal article" date="2021" name="Syst. Appl. Microbiol.">
        <title>Roseomonas hellenica sp. nov., isolated from roots of wild-growing Alkanna tinctoria.</title>
        <authorList>
            <person name="Rat A."/>
            <person name="Naranjo H.D."/>
            <person name="Lebbe L."/>
            <person name="Cnockaert M."/>
            <person name="Krigas N."/>
            <person name="Grigoriadou K."/>
            <person name="Maloupa E."/>
            <person name="Willems A."/>
        </authorList>
    </citation>
    <scope>NUCLEOTIDE SEQUENCE</scope>
    <source>
        <strain evidence="1">LMG 31231</strain>
    </source>
</reference>
<dbReference type="AlphaFoldDB" id="A0A9X9WVE7"/>
<dbReference type="RefSeq" id="WP_211861565.1">
    <property type="nucleotide sequence ID" value="NZ_JAAEDM010000015.1"/>
</dbReference>
<comment type="caution">
    <text evidence="1">The sequence shown here is derived from an EMBL/GenBank/DDBJ whole genome shotgun (WGS) entry which is preliminary data.</text>
</comment>
<sequence length="72" mass="8133">MTLYGPVRAAGDWYGLGHVIVLTGIDGDTLRLNDPDDRIGGDDGRRGTEAVQWFNHHLFWALDRCMMYKPAK</sequence>
<proteinExistence type="predicted"/>
<reference evidence="1" key="1">
    <citation type="submission" date="2020-01" db="EMBL/GenBank/DDBJ databases">
        <authorList>
            <person name="Rat A."/>
        </authorList>
    </citation>
    <scope>NUCLEOTIDE SEQUENCE</scope>
    <source>
        <strain evidence="1">LMG 31231</strain>
    </source>
</reference>
<dbReference type="EMBL" id="JAAEDM010000015">
    <property type="protein sequence ID" value="MBR0671126.1"/>
    <property type="molecule type" value="Genomic_DNA"/>
</dbReference>
<dbReference type="Pfam" id="PF12385">
    <property type="entry name" value="Peptidase_C70"/>
    <property type="match status" value="1"/>
</dbReference>
<organism evidence="1 2">
    <name type="scientific">Neoroseomonas soli</name>
    <dbReference type="NCBI Taxonomy" id="1081025"/>
    <lineage>
        <taxon>Bacteria</taxon>
        <taxon>Pseudomonadati</taxon>
        <taxon>Pseudomonadota</taxon>
        <taxon>Alphaproteobacteria</taxon>
        <taxon>Acetobacterales</taxon>
        <taxon>Acetobacteraceae</taxon>
        <taxon>Neoroseomonas</taxon>
    </lineage>
</organism>
<evidence type="ECO:0000313" key="2">
    <source>
        <dbReference type="Proteomes" id="UP001138751"/>
    </source>
</evidence>
<name>A0A9X9WVE7_9PROT</name>
<dbReference type="Proteomes" id="UP001138751">
    <property type="component" value="Unassembled WGS sequence"/>
</dbReference>
<accession>A0A9X9WVE7</accession>
<protein>
    <submittedName>
        <fullName evidence="1">Uncharacterized protein</fullName>
    </submittedName>
</protein>
<dbReference type="InterPro" id="IPR022118">
    <property type="entry name" value="Peptidase_C70_AvrRpt2"/>
</dbReference>